<sequence>MSRLFTIGYERASLAAFTDTLTHARVSVLVDVRLSPHSRRREFALKHLGAGMAERGIRYLSRPDLGTPPPAQAAAKAGDMATFERLYREHLDTAVARDDLAELAGLVEGEVACVMCYERDPKRCHRRLIAETLRRRDGILSQDLLPPR</sequence>
<evidence type="ECO:0000313" key="1">
    <source>
        <dbReference type="EMBL" id="QEA04360.1"/>
    </source>
</evidence>
<gene>
    <name evidence="1" type="ORF">KBTEX_00668</name>
</gene>
<reference evidence="1" key="1">
    <citation type="submission" date="2019-06" db="EMBL/GenBank/DDBJ databases">
        <authorList>
            <person name="Murdoch R.W."/>
            <person name="Fathepure B."/>
        </authorList>
    </citation>
    <scope>NUCLEOTIDE SEQUENCE</scope>
</reference>
<proteinExistence type="predicted"/>
<dbReference type="PANTHER" id="PTHR39337">
    <property type="entry name" value="BLR5642 PROTEIN"/>
    <property type="match status" value="1"/>
</dbReference>
<dbReference type="AlphaFoldDB" id="A0A5B8R6T7"/>
<dbReference type="PANTHER" id="PTHR39337:SF1">
    <property type="entry name" value="BLR5642 PROTEIN"/>
    <property type="match status" value="1"/>
</dbReference>
<accession>A0A5B8R6T7</accession>
<organism evidence="1">
    <name type="scientific">uncultured organism</name>
    <dbReference type="NCBI Taxonomy" id="155900"/>
    <lineage>
        <taxon>unclassified sequences</taxon>
        <taxon>environmental samples</taxon>
    </lineage>
</organism>
<dbReference type="InterPro" id="IPR014519">
    <property type="entry name" value="UCP024492"/>
</dbReference>
<protein>
    <recommendedName>
        <fullName evidence="2">DUF488 domain-containing protein</fullName>
    </recommendedName>
</protein>
<name>A0A5B8R6T7_9ZZZZ</name>
<dbReference type="EMBL" id="MN079082">
    <property type="protein sequence ID" value="QEA04360.1"/>
    <property type="molecule type" value="Genomic_DNA"/>
</dbReference>
<dbReference type="Pfam" id="PF04343">
    <property type="entry name" value="DUF488"/>
    <property type="match status" value="1"/>
</dbReference>
<evidence type="ECO:0008006" key="2">
    <source>
        <dbReference type="Google" id="ProtNLM"/>
    </source>
</evidence>
<dbReference type="PIRSF" id="PIRSF024492">
    <property type="entry name" value="UCP024492"/>
    <property type="match status" value="1"/>
</dbReference>
<dbReference type="InterPro" id="IPR007438">
    <property type="entry name" value="DUF488"/>
</dbReference>